<proteinExistence type="predicted"/>
<dbReference type="EMBL" id="JAACXV010022353">
    <property type="protein sequence ID" value="KAF7263304.1"/>
    <property type="molecule type" value="Genomic_DNA"/>
</dbReference>
<gene>
    <name evidence="1" type="ORF">GWI33_003063</name>
</gene>
<protein>
    <submittedName>
        <fullName evidence="1">Uncharacterized protein</fullName>
    </submittedName>
</protein>
<keyword evidence="2" id="KW-1185">Reference proteome</keyword>
<name>A0A834HKP9_RHYFE</name>
<dbReference type="AlphaFoldDB" id="A0A834HKP9"/>
<accession>A0A834HKP9</accession>
<evidence type="ECO:0000313" key="2">
    <source>
        <dbReference type="Proteomes" id="UP000625711"/>
    </source>
</evidence>
<organism evidence="1 2">
    <name type="scientific">Rhynchophorus ferrugineus</name>
    <name type="common">Red palm weevil</name>
    <name type="synonym">Curculio ferrugineus</name>
    <dbReference type="NCBI Taxonomy" id="354439"/>
    <lineage>
        <taxon>Eukaryota</taxon>
        <taxon>Metazoa</taxon>
        <taxon>Ecdysozoa</taxon>
        <taxon>Arthropoda</taxon>
        <taxon>Hexapoda</taxon>
        <taxon>Insecta</taxon>
        <taxon>Pterygota</taxon>
        <taxon>Neoptera</taxon>
        <taxon>Endopterygota</taxon>
        <taxon>Coleoptera</taxon>
        <taxon>Polyphaga</taxon>
        <taxon>Cucujiformia</taxon>
        <taxon>Curculionidae</taxon>
        <taxon>Dryophthorinae</taxon>
        <taxon>Rhynchophorus</taxon>
    </lineage>
</organism>
<evidence type="ECO:0000313" key="1">
    <source>
        <dbReference type="EMBL" id="KAF7263304.1"/>
    </source>
</evidence>
<reference evidence="1" key="1">
    <citation type="submission" date="2020-08" db="EMBL/GenBank/DDBJ databases">
        <title>Genome sequencing and assembly of the red palm weevil Rhynchophorus ferrugineus.</title>
        <authorList>
            <person name="Dias G.B."/>
            <person name="Bergman C.M."/>
            <person name="Manee M."/>
        </authorList>
    </citation>
    <scope>NUCLEOTIDE SEQUENCE</scope>
    <source>
        <strain evidence="1">AA-2017</strain>
        <tissue evidence="1">Whole larva</tissue>
    </source>
</reference>
<comment type="caution">
    <text evidence="1">The sequence shown here is derived from an EMBL/GenBank/DDBJ whole genome shotgun (WGS) entry which is preliminary data.</text>
</comment>
<dbReference type="Proteomes" id="UP000625711">
    <property type="component" value="Unassembled WGS sequence"/>
</dbReference>
<sequence length="100" mass="11791">MTNLNRLSYDLFMPCNEETREERVEGDDQARRYLGLKIRELRQSSKNFEKPPEPTVFSLLPPPSFNLIADDVDNDVEITKHSSVIFEFYLVKLIPMSIWR</sequence>